<accession>A0A7Y6NSI4</accession>
<feature type="transmembrane region" description="Helical" evidence="2">
    <location>
        <begin position="60"/>
        <end position="81"/>
    </location>
</feature>
<feature type="region of interest" description="Disordered" evidence="1">
    <location>
        <begin position="583"/>
        <end position="603"/>
    </location>
</feature>
<reference evidence="4 5" key="1">
    <citation type="submission" date="2020-06" db="EMBL/GenBank/DDBJ databases">
        <title>Schlegella sp. ID0723 isolated from air conditioner.</title>
        <authorList>
            <person name="Kim D.Y."/>
            <person name="Kim D.-U."/>
        </authorList>
    </citation>
    <scope>NUCLEOTIDE SEQUENCE [LARGE SCALE GENOMIC DNA]</scope>
    <source>
        <strain evidence="4 5">ID0723</strain>
    </source>
</reference>
<dbReference type="InterPro" id="IPR012931">
    <property type="entry name" value="TraG_N_Proteobacteria"/>
</dbReference>
<dbReference type="EMBL" id="JABWMJ010000014">
    <property type="protein sequence ID" value="NUZ08535.1"/>
    <property type="molecule type" value="Genomic_DNA"/>
</dbReference>
<name>A0A7Y6NSI4_9BURK</name>
<keyword evidence="2" id="KW-1133">Transmembrane helix</keyword>
<dbReference type="AlphaFoldDB" id="A0A7Y6NSI4"/>
<feature type="transmembrane region" description="Helical" evidence="2">
    <location>
        <begin position="342"/>
        <end position="360"/>
    </location>
</feature>
<proteinExistence type="predicted"/>
<gene>
    <name evidence="4" type="ORF">HQN59_22560</name>
</gene>
<evidence type="ECO:0000313" key="5">
    <source>
        <dbReference type="Proteomes" id="UP000529637"/>
    </source>
</evidence>
<feature type="region of interest" description="Disordered" evidence="1">
    <location>
        <begin position="943"/>
        <end position="972"/>
    </location>
</feature>
<dbReference type="Pfam" id="PF07916">
    <property type="entry name" value="TraG_N"/>
    <property type="match status" value="1"/>
</dbReference>
<keyword evidence="2" id="KW-0812">Transmembrane</keyword>
<evidence type="ECO:0000256" key="1">
    <source>
        <dbReference type="SAM" id="MobiDB-lite"/>
    </source>
</evidence>
<evidence type="ECO:0000256" key="2">
    <source>
        <dbReference type="SAM" id="Phobius"/>
    </source>
</evidence>
<keyword evidence="2" id="KW-0472">Membrane</keyword>
<keyword evidence="5" id="KW-1185">Reference proteome</keyword>
<dbReference type="RefSeq" id="WP_176071400.1">
    <property type="nucleotide sequence ID" value="NZ_JABWMJ010000014.1"/>
</dbReference>
<comment type="caution">
    <text evidence="4">The sequence shown here is derived from an EMBL/GenBank/DDBJ whole genome shotgun (WGS) entry which is preliminary data.</text>
</comment>
<feature type="compositionally biased region" description="Polar residues" evidence="1">
    <location>
        <begin position="585"/>
        <end position="601"/>
    </location>
</feature>
<dbReference type="Proteomes" id="UP000529637">
    <property type="component" value="Unassembled WGS sequence"/>
</dbReference>
<sequence>MWEIFAYHNSDALAGIFNAIAAIMASGTYLSAIAAVAFCGFVAAMVAYMFQPEKLVGWRWLASVVLIYGVLFVPRVTVAVVDKTGGTANRVIANVPFGMAALGGLTSTIGNTITELFETAFQTLPGPASLPGELSYQQNGLMFGSRLIQETRSISIPDPAVLNDILNFANNCTAYDIADGTLSATAFSTSDNLWAAMAATNPARFTVITAGAGVTTTTCDAAYASIAGRLPAQVNALVARLGQRLNPDLPAAAAQAAVLNQIPQAYIRSQIAGAAATAADLIRQNAIVNAINDAGEMGCQRINDPACMMLATGRAQAVAAQNASWINGAKISSQALPVVRNVAEAMCYAVFPLVVLLLFVSTGRTTIMILSGYAIALVSIQLWPPLFAILNYMATLYGQLDQAAAAEIGGGVKALSLQTASPIYSNSVSAQAVVSYLIIGIPMLAWSLANRMVNFGSAVMGGLQGLQAASMSGNASAAAATGNASMGNVSMDQRTISPSTSNPWVSREQNLDGNWVTTTASGAQATSFLRNESAASRVVSSRVTQSSVQEASKSVEAARTDAVSASNDLSSVLVDTMSRGAGRFRSTTRNDGQGVSSSSELGATAERLRVTSEAVARTTGLSAQQVANIAFQLSGGVATPGISPIKASAGGSAGKSYTNTLNDAETKVANELSADQLREFKSFAERATRDQSFVRALGSDQREGTELASRLSTAVGRAETAQSTLADRTAVAERLSKAYETGEVLSIDLAQLPANSDFINRYNRLAAEYGSDSLALQAAMASELASRALPPTKTVSGTALPSTFAGVLDTNRANNSDAIFARGRIASADAANDRSVGTRIGTASLRPPVPSTQLEQVQGQVLGQTQDASSRPTQAATFDQRNEIVRNQDGTASTRRSQVLGSARQIREDAAALAENARDLIGGARDAIGGGSDAALRAAEVARERQAQSTRAKAIDSTPEVPTMLPRDGRRK</sequence>
<feature type="transmembrane region" description="Helical" evidence="2">
    <location>
        <begin position="20"/>
        <end position="48"/>
    </location>
</feature>
<feature type="domain" description="TraG N-terminal Proteobacteria" evidence="3">
    <location>
        <begin position="3"/>
        <end position="469"/>
    </location>
</feature>
<feature type="transmembrane region" description="Helical" evidence="2">
    <location>
        <begin position="367"/>
        <end position="390"/>
    </location>
</feature>
<evidence type="ECO:0000313" key="4">
    <source>
        <dbReference type="EMBL" id="NUZ08535.1"/>
    </source>
</evidence>
<organism evidence="4 5">
    <name type="scientific">Piscinibacter koreensis</name>
    <dbReference type="NCBI Taxonomy" id="2742824"/>
    <lineage>
        <taxon>Bacteria</taxon>
        <taxon>Pseudomonadati</taxon>
        <taxon>Pseudomonadota</taxon>
        <taxon>Betaproteobacteria</taxon>
        <taxon>Burkholderiales</taxon>
        <taxon>Sphaerotilaceae</taxon>
        <taxon>Piscinibacter</taxon>
    </lineage>
</organism>
<protein>
    <submittedName>
        <fullName evidence="4">Conjugal transfer protein TraG N-terminal domain-containing protein</fullName>
    </submittedName>
</protein>
<evidence type="ECO:0000259" key="3">
    <source>
        <dbReference type="Pfam" id="PF07916"/>
    </source>
</evidence>